<accession>A0A2T5MCQ3</accession>
<gene>
    <name evidence="2" type="ORF">CJD38_15480</name>
</gene>
<evidence type="ECO:0000256" key="1">
    <source>
        <dbReference type="SAM" id="MobiDB-lite"/>
    </source>
</evidence>
<organism evidence="2 3">
    <name type="scientific">Stenotrophobium rhamnosiphilum</name>
    <dbReference type="NCBI Taxonomy" id="2029166"/>
    <lineage>
        <taxon>Bacteria</taxon>
        <taxon>Pseudomonadati</taxon>
        <taxon>Pseudomonadota</taxon>
        <taxon>Gammaproteobacteria</taxon>
        <taxon>Nevskiales</taxon>
        <taxon>Nevskiaceae</taxon>
        <taxon>Stenotrophobium</taxon>
    </lineage>
</organism>
<keyword evidence="3" id="KW-1185">Reference proteome</keyword>
<dbReference type="RefSeq" id="WP_107941289.1">
    <property type="nucleotide sequence ID" value="NZ_QANS01000006.1"/>
</dbReference>
<name>A0A2T5MCQ3_9GAMM</name>
<evidence type="ECO:0008006" key="4">
    <source>
        <dbReference type="Google" id="ProtNLM"/>
    </source>
</evidence>
<dbReference type="AlphaFoldDB" id="A0A2T5MCQ3"/>
<sequence length="240" mass="25170">MLESPRTALLWLVAGLAAGTLGGYFWGADAQPTPTTTGQESSAANVDHIDQKQTVGNETSIAAAMLNPTGLRLVGTVVQPERSKSKAWLLQVGTDTTQSYAEGDALPGGYQLISIGTEDLQVSKDGYKFSIHRASSSSGENTSAPCQALAQNTHSGITPPKAQSHSDQIKRSSGIAGKRQSATTQNSAGQNAAEHHEEKVRKTFKGWSSKTVLEGDATIDARDTSPESATDKDDASDTAP</sequence>
<feature type="compositionally biased region" description="Polar residues" evidence="1">
    <location>
        <begin position="180"/>
        <end position="190"/>
    </location>
</feature>
<proteinExistence type="predicted"/>
<protein>
    <recommendedName>
        <fullName evidence="4">Type II secretion system protein GspC N-terminal domain-containing protein</fullName>
    </recommendedName>
</protein>
<dbReference type="Proteomes" id="UP000244248">
    <property type="component" value="Unassembled WGS sequence"/>
</dbReference>
<reference evidence="2 3" key="1">
    <citation type="submission" date="2018-04" db="EMBL/GenBank/DDBJ databases">
        <title>Novel species isolated from glacier.</title>
        <authorList>
            <person name="Liu Q."/>
            <person name="Xin Y.-H."/>
        </authorList>
    </citation>
    <scope>NUCLEOTIDE SEQUENCE [LARGE SCALE GENOMIC DNA]</scope>
    <source>
        <strain evidence="2 3">GT1R17</strain>
    </source>
</reference>
<dbReference type="EMBL" id="QANS01000006">
    <property type="protein sequence ID" value="PTU30345.1"/>
    <property type="molecule type" value="Genomic_DNA"/>
</dbReference>
<comment type="caution">
    <text evidence="2">The sequence shown here is derived from an EMBL/GenBank/DDBJ whole genome shotgun (WGS) entry which is preliminary data.</text>
</comment>
<feature type="region of interest" description="Disordered" evidence="1">
    <location>
        <begin position="152"/>
        <end position="240"/>
    </location>
</feature>
<feature type="compositionally biased region" description="Basic and acidic residues" evidence="1">
    <location>
        <begin position="219"/>
        <end position="240"/>
    </location>
</feature>
<evidence type="ECO:0000313" key="2">
    <source>
        <dbReference type="EMBL" id="PTU30345.1"/>
    </source>
</evidence>
<evidence type="ECO:0000313" key="3">
    <source>
        <dbReference type="Proteomes" id="UP000244248"/>
    </source>
</evidence>
<feature type="compositionally biased region" description="Polar residues" evidence="1">
    <location>
        <begin position="152"/>
        <end position="166"/>
    </location>
</feature>